<keyword evidence="6" id="KW-0328">Glycosyltransferase</keyword>
<dbReference type="InterPro" id="IPR011834">
    <property type="entry name" value="Agluc_phsphrylas"/>
</dbReference>
<evidence type="ECO:0000256" key="2">
    <source>
        <dbReference type="ARBA" id="ARBA00006047"/>
    </source>
</evidence>
<feature type="modified residue" description="N6-(pyridoxal phosphate)lysine" evidence="4">
    <location>
        <position position="604"/>
    </location>
</feature>
<keyword evidence="3" id="KW-0021">Allosteric enzyme</keyword>
<dbReference type="SUPFAM" id="SSF53756">
    <property type="entry name" value="UDP-Glycosyltransferase/glycogen phosphorylase"/>
    <property type="match status" value="1"/>
</dbReference>
<dbReference type="PANTHER" id="PTHR42655:SF1">
    <property type="entry name" value="GLYCOGEN PHOSPHORYLASE"/>
    <property type="match status" value="1"/>
</dbReference>
<dbReference type="Gene3D" id="3.40.50.2000">
    <property type="entry name" value="Glycogen Phosphorylase B"/>
    <property type="match status" value="3"/>
</dbReference>
<dbReference type="GO" id="GO:0005975">
    <property type="term" value="P:carbohydrate metabolic process"/>
    <property type="evidence" value="ECO:0007669"/>
    <property type="project" value="InterPro"/>
</dbReference>
<keyword evidence="4" id="KW-0663">Pyridoxal phosphate</keyword>
<dbReference type="GO" id="GO:0030170">
    <property type="term" value="F:pyridoxal phosphate binding"/>
    <property type="evidence" value="ECO:0007669"/>
    <property type="project" value="InterPro"/>
</dbReference>
<protein>
    <submittedName>
        <fullName evidence="6">Glycogen phosphorylase</fullName>
        <ecNumber evidence="6">2.4.1.1</ecNumber>
    </submittedName>
</protein>
<comment type="catalytic activity">
    <reaction evidence="1">
        <text>[(1-&gt;4)-alpha-D-glucosyl](n) + phosphate = [(1-&gt;4)-alpha-D-glucosyl](n-1) + alpha-D-glucose 1-phosphate</text>
        <dbReference type="Rhea" id="RHEA:41732"/>
        <dbReference type="Rhea" id="RHEA-COMP:9584"/>
        <dbReference type="Rhea" id="RHEA-COMP:9586"/>
        <dbReference type="ChEBI" id="CHEBI:15444"/>
        <dbReference type="ChEBI" id="CHEBI:43474"/>
        <dbReference type="ChEBI" id="CHEBI:58601"/>
        <dbReference type="EC" id="2.4.1.1"/>
    </reaction>
</comment>
<accession>A0A6J4RZ84</accession>
<dbReference type="PANTHER" id="PTHR42655">
    <property type="entry name" value="GLYCOGEN PHOSPHORYLASE"/>
    <property type="match status" value="1"/>
</dbReference>
<organism evidence="6">
    <name type="scientific">uncultured Solirubrobacteraceae bacterium</name>
    <dbReference type="NCBI Taxonomy" id="1162706"/>
    <lineage>
        <taxon>Bacteria</taxon>
        <taxon>Bacillati</taxon>
        <taxon>Actinomycetota</taxon>
        <taxon>Thermoleophilia</taxon>
        <taxon>Solirubrobacterales</taxon>
        <taxon>Solirubrobacteraceae</taxon>
        <taxon>environmental samples</taxon>
    </lineage>
</organism>
<dbReference type="GO" id="GO:0008184">
    <property type="term" value="F:glycogen phosphorylase activity"/>
    <property type="evidence" value="ECO:0007669"/>
    <property type="project" value="InterPro"/>
</dbReference>
<sequence length="709" mass="77921">MPRVPAGERDLTAAADALAQRLPEPLAPLASVAYNLRWSWAPGGPQLFESIHPHRWELSSHNPVRMLSEASTATLDKAAADPDIVARASALATLIEDDLARPAADVPSVGYFCAEFGLHRSVPVYSGGLGALAGDHVKESSDRALPLAAVGLMYHQGYFRQRLDASGWQHEYWVPTDPDLLPAVLVRGDDGWPITCQIPIHGEDVTVQVWRVQAGRIPVFLLDTERPENSRLARWICSQLYVGDPVTRLAQYVLLGAGGVRMLQAMGIDPDVLHLNEGHAAFATLERARVAGGPFEQALTHVKQGTVFTTHTPVPAGNDVYPGHQVVEAIGGVAQQAGVDPWRLIELGRTHEHDPNEPFGVTQFALRTSRAANGVARRHGEVAREMWHPLWADRAVEDVPIGHVTNGVHLPSWVGPAMARVFDRHLGEDWARRATDPATWEPVDGIPDDELWAARNEQRAALVEYVRDRSTADRLQRGEGRDYVEAAARAFDEDALTIGFARRIATYKRLDLLIRDAERAVRLLGGDRPIQVVLAGKAHPRDDAGKSLVQALFSRRELDPRLGQRIVFLHDYDMGVAARLVRGCDVWVNVPRPPMEASGTSGMKSAVNGGLQLSVLDGWWPEGFEDAPANGWALSGETDPDHAAQDYRHAAELYRVLEDEVIPTFHTRQDGGPPAAWLAMVRASIRSIAPRFTAARMLDDYVARMYRAG</sequence>
<evidence type="ECO:0000256" key="3">
    <source>
        <dbReference type="ARBA" id="ARBA00022533"/>
    </source>
</evidence>
<gene>
    <name evidence="6" type="ORF">AVDCRST_MAG13-1068</name>
</gene>
<dbReference type="NCBIfam" id="TIGR02094">
    <property type="entry name" value="more_P_ylases"/>
    <property type="match status" value="1"/>
</dbReference>
<name>A0A6J4RZ84_9ACTN</name>
<dbReference type="Pfam" id="PF11897">
    <property type="entry name" value="DUF3417"/>
    <property type="match status" value="1"/>
</dbReference>
<dbReference type="PIRSF" id="PIRSF000460">
    <property type="entry name" value="Pprylas_GlgP"/>
    <property type="match status" value="1"/>
</dbReference>
<evidence type="ECO:0000259" key="5">
    <source>
        <dbReference type="Pfam" id="PF11897"/>
    </source>
</evidence>
<dbReference type="InterPro" id="IPR000811">
    <property type="entry name" value="Glyco_trans_35"/>
</dbReference>
<proteinExistence type="inferred from homology"/>
<dbReference type="EC" id="2.4.1.1" evidence="6"/>
<dbReference type="EMBL" id="CADCVO010000163">
    <property type="protein sequence ID" value="CAA9479466.1"/>
    <property type="molecule type" value="Genomic_DNA"/>
</dbReference>
<dbReference type="InterPro" id="IPR052182">
    <property type="entry name" value="Glycogen/Maltodextrin_Phosph"/>
</dbReference>
<dbReference type="AlphaFoldDB" id="A0A6J4RZ84"/>
<evidence type="ECO:0000256" key="4">
    <source>
        <dbReference type="PIRSR" id="PIRSR000460-1"/>
    </source>
</evidence>
<comment type="similarity">
    <text evidence="2">Belongs to the glycogen phosphorylase family.</text>
</comment>
<evidence type="ECO:0000313" key="6">
    <source>
        <dbReference type="EMBL" id="CAA9479466.1"/>
    </source>
</evidence>
<evidence type="ECO:0000256" key="1">
    <source>
        <dbReference type="ARBA" id="ARBA00001275"/>
    </source>
</evidence>
<dbReference type="InterPro" id="IPR024517">
    <property type="entry name" value="Glycogen_phosphorylase_DUF3417"/>
</dbReference>
<feature type="domain" description="DUF3417" evidence="5">
    <location>
        <begin position="22"/>
        <end position="121"/>
    </location>
</feature>
<dbReference type="Pfam" id="PF00343">
    <property type="entry name" value="Phosphorylase"/>
    <property type="match status" value="1"/>
</dbReference>
<keyword evidence="6" id="KW-0808">Transferase</keyword>
<reference evidence="6" key="1">
    <citation type="submission" date="2020-02" db="EMBL/GenBank/DDBJ databases">
        <authorList>
            <person name="Meier V. D."/>
        </authorList>
    </citation>
    <scope>NUCLEOTIDE SEQUENCE</scope>
    <source>
        <strain evidence="6">AVDCRST_MAG13</strain>
    </source>
</reference>